<evidence type="ECO:0000313" key="2">
    <source>
        <dbReference type="Proteomes" id="UP001259832"/>
    </source>
</evidence>
<dbReference type="EMBL" id="JASMQC010000008">
    <property type="protein sequence ID" value="KAK1943041.1"/>
    <property type="molecule type" value="Genomic_DNA"/>
</dbReference>
<comment type="caution">
    <text evidence="1">The sequence shown here is derived from an EMBL/GenBank/DDBJ whole genome shotgun (WGS) entry which is preliminary data.</text>
</comment>
<dbReference type="AlphaFoldDB" id="A0AAD9LP06"/>
<reference evidence="1" key="1">
    <citation type="submission" date="2023-08" db="EMBL/GenBank/DDBJ databases">
        <title>Reference Genome Resource for the Citrus Pathogen Phytophthora citrophthora.</title>
        <authorList>
            <person name="Moller H."/>
            <person name="Coetzee B."/>
            <person name="Rose L.J."/>
            <person name="Van Niekerk J.M."/>
        </authorList>
    </citation>
    <scope>NUCLEOTIDE SEQUENCE</scope>
    <source>
        <strain evidence="1">STE-U-9442</strain>
    </source>
</reference>
<dbReference type="Proteomes" id="UP001259832">
    <property type="component" value="Unassembled WGS sequence"/>
</dbReference>
<evidence type="ECO:0000313" key="1">
    <source>
        <dbReference type="EMBL" id="KAK1943041.1"/>
    </source>
</evidence>
<protein>
    <submittedName>
        <fullName evidence="1">Uncharacterized protein</fullName>
    </submittedName>
</protein>
<accession>A0AAD9LP06</accession>
<keyword evidence="2" id="KW-1185">Reference proteome</keyword>
<gene>
    <name evidence="1" type="ORF">P3T76_005678</name>
</gene>
<sequence length="299" mass="33999">MVQFRLRKKLRESSLRMEHAQLEGQMQRCLAALKRAAAKNNENNVDQMEVTKWQQNLVLQADALRFQNQKLQKVVTDNIKLQKVIHAEGERVVQADNSQSLIGGSSWLVTFSNQQPPFHFHPFTKKESEEIIQNYDQAMAIGIHDFIEVGTLLGWKADRLPLVLHANGRWMVTRVKFSKQIRCAAGESEATMKSLEAASWPVLTAPELCPCVHRSNSTALKLQEIDKDTVVIVSDTPEQSRGMNLRYLTMMHRRRSVDNEGRRCITYVMAIPDSKANKGVEKRNSLGIECFGSVKEQPT</sequence>
<organism evidence="1 2">
    <name type="scientific">Phytophthora citrophthora</name>
    <dbReference type="NCBI Taxonomy" id="4793"/>
    <lineage>
        <taxon>Eukaryota</taxon>
        <taxon>Sar</taxon>
        <taxon>Stramenopiles</taxon>
        <taxon>Oomycota</taxon>
        <taxon>Peronosporomycetes</taxon>
        <taxon>Peronosporales</taxon>
        <taxon>Peronosporaceae</taxon>
        <taxon>Phytophthora</taxon>
    </lineage>
</organism>
<name>A0AAD9LP06_9STRA</name>
<proteinExistence type="predicted"/>